<gene>
    <name evidence="1" type="ORF">CWC20_12695</name>
</gene>
<reference evidence="1 2" key="1">
    <citation type="submission" date="2018-01" db="EMBL/GenBank/DDBJ databases">
        <authorList>
            <person name="Paulsen S."/>
            <person name="Gram L.K."/>
        </authorList>
    </citation>
    <scope>NUCLEOTIDE SEQUENCE [LARGE SCALE GENOMIC DNA]</scope>
    <source>
        <strain evidence="1 2">S3895</strain>
    </source>
</reference>
<dbReference type="RefSeq" id="WP_138676536.1">
    <property type="nucleotide sequence ID" value="NZ_PNBW01000056.1"/>
</dbReference>
<evidence type="ECO:0008006" key="3">
    <source>
        <dbReference type="Google" id="ProtNLM"/>
    </source>
</evidence>
<dbReference type="InterPro" id="IPR017642">
    <property type="entry name" value="DNA_S_mod_DndB"/>
</dbReference>
<organism evidence="1 2">
    <name type="scientific">Pseudoalteromonas aurantia</name>
    <dbReference type="NCBI Taxonomy" id="43654"/>
    <lineage>
        <taxon>Bacteria</taxon>
        <taxon>Pseudomonadati</taxon>
        <taxon>Pseudomonadota</taxon>
        <taxon>Gammaproteobacteria</taxon>
        <taxon>Alteromonadales</taxon>
        <taxon>Pseudoalteromonadaceae</taxon>
        <taxon>Pseudoalteromonas</taxon>
    </lineage>
</organism>
<dbReference type="InterPro" id="IPR017601">
    <property type="entry name" value="DGQHR-contain_dom"/>
</dbReference>
<reference evidence="2" key="2">
    <citation type="submission" date="2019-06" db="EMBL/GenBank/DDBJ databases">
        <title>Co-occurence of chitin degradation, pigmentation and bioactivity in marine Pseudoalteromonas.</title>
        <authorList>
            <person name="Sonnenschein E.C."/>
            <person name="Bech P.K."/>
        </authorList>
    </citation>
    <scope>NUCLEOTIDE SEQUENCE [LARGE SCALE GENOMIC DNA]</scope>
    <source>
        <strain evidence="2">S3895</strain>
    </source>
</reference>
<accession>A0ABY2VWH8</accession>
<dbReference type="Proteomes" id="UP000307164">
    <property type="component" value="Unassembled WGS sequence"/>
</dbReference>
<name>A0ABY2VWH8_9GAMM</name>
<proteinExistence type="predicted"/>
<dbReference type="CDD" id="cd16413">
    <property type="entry name" value="DGQHR_domain"/>
    <property type="match status" value="1"/>
</dbReference>
<sequence>MSNTIKIDAIKIEYNDGFFFLASMNAEELFAVSAVTRAEENPEEGYQRTLGKGRANKIAKYLDEGNLIPGALILSSKEQEPNYNGRSRKLELTKEKGSLLVIDGQHRLYGAHKSEVDVQLPVCIFFGLDKATEVQYFLDVNGYQMGVPKTLRLELEKFTATENSEEYVLKELFDELDGNIASPLAGKMSRTKSVTGKLSHVAFQNAVKPLLNKAPFNAFTLEQKKKVLVSFLSALENIVIDIFGDNKKVSNSAFFQAMMLGFLDICHVAKSNFGGYKKSHFESALEPISAINWDVHTGTNKSAIKELSSEVVSTVSRKIAINDDMF</sequence>
<protein>
    <recommendedName>
        <fullName evidence="3">DGQHR domain-containing protein</fullName>
    </recommendedName>
</protein>
<comment type="caution">
    <text evidence="1">The sequence shown here is derived from an EMBL/GenBank/DDBJ whole genome shotgun (WGS) entry which is preliminary data.</text>
</comment>
<evidence type="ECO:0000313" key="1">
    <source>
        <dbReference type="EMBL" id="TMO73657.1"/>
    </source>
</evidence>
<dbReference type="Pfam" id="PF14072">
    <property type="entry name" value="DndB"/>
    <property type="match status" value="1"/>
</dbReference>
<keyword evidence="2" id="KW-1185">Reference proteome</keyword>
<evidence type="ECO:0000313" key="2">
    <source>
        <dbReference type="Proteomes" id="UP000307164"/>
    </source>
</evidence>
<dbReference type="EMBL" id="PNBW01000056">
    <property type="protein sequence ID" value="TMO73657.1"/>
    <property type="molecule type" value="Genomic_DNA"/>
</dbReference>
<dbReference type="NCBIfam" id="TIGR03187">
    <property type="entry name" value="DGQHR"/>
    <property type="match status" value="1"/>
</dbReference>